<dbReference type="Proteomes" id="UP000681722">
    <property type="component" value="Unassembled WGS sequence"/>
</dbReference>
<comment type="similarity">
    <text evidence="2">Belongs to the THOC5 family.</text>
</comment>
<dbReference type="Proteomes" id="UP000663829">
    <property type="component" value="Unassembled WGS sequence"/>
</dbReference>
<dbReference type="GO" id="GO:0005634">
    <property type="term" value="C:nucleus"/>
    <property type="evidence" value="ECO:0007669"/>
    <property type="project" value="UniProtKB-SubCell"/>
</dbReference>
<keyword evidence="8" id="KW-1185">Reference proteome</keyword>
<dbReference type="Proteomes" id="UP000682733">
    <property type="component" value="Unassembled WGS sequence"/>
</dbReference>
<dbReference type="EMBL" id="CAJOBA010003623">
    <property type="protein sequence ID" value="CAF3687903.1"/>
    <property type="molecule type" value="Genomic_DNA"/>
</dbReference>
<comment type="subcellular location">
    <subcellularLocation>
        <location evidence="1">Nucleus</location>
    </subcellularLocation>
</comment>
<protein>
    <submittedName>
        <fullName evidence="5">Uncharacterized protein</fullName>
    </submittedName>
</protein>
<dbReference type="InterPro" id="IPR019163">
    <property type="entry name" value="THO_Thoc5"/>
</dbReference>
<organism evidence="5 8">
    <name type="scientific">Didymodactylos carnosus</name>
    <dbReference type="NCBI Taxonomy" id="1234261"/>
    <lineage>
        <taxon>Eukaryota</taxon>
        <taxon>Metazoa</taxon>
        <taxon>Spiralia</taxon>
        <taxon>Gnathifera</taxon>
        <taxon>Rotifera</taxon>
        <taxon>Eurotatoria</taxon>
        <taxon>Bdelloidea</taxon>
        <taxon>Philodinida</taxon>
        <taxon>Philodinidae</taxon>
        <taxon>Didymodactylos</taxon>
    </lineage>
</organism>
<dbReference type="Pfam" id="PF09766">
    <property type="entry name" value="FmiP_Thoc5"/>
    <property type="match status" value="1"/>
</dbReference>
<accession>A0A814P929</accession>
<sequence>SKDQQLELISVEGFYAQAPPELPNKDVIGNDQHRLHLFQLDWESIQRERLNEERKTFLT</sequence>
<proteinExistence type="inferred from homology"/>
<reference evidence="5" key="1">
    <citation type="submission" date="2021-02" db="EMBL/GenBank/DDBJ databases">
        <authorList>
            <person name="Nowell W R."/>
        </authorList>
    </citation>
    <scope>NUCLEOTIDE SEQUENCE</scope>
</reference>
<evidence type="ECO:0000313" key="5">
    <source>
        <dbReference type="EMBL" id="CAF1101530.1"/>
    </source>
</evidence>
<evidence type="ECO:0000313" key="7">
    <source>
        <dbReference type="EMBL" id="CAF3866395.1"/>
    </source>
</evidence>
<dbReference type="Proteomes" id="UP000677228">
    <property type="component" value="Unassembled WGS sequence"/>
</dbReference>
<comment type="caution">
    <text evidence="5">The sequence shown here is derived from an EMBL/GenBank/DDBJ whole genome shotgun (WGS) entry which is preliminary data.</text>
</comment>
<evidence type="ECO:0000313" key="4">
    <source>
        <dbReference type="EMBL" id="CAF0908479.1"/>
    </source>
</evidence>
<dbReference type="OrthoDB" id="20582at2759"/>
<evidence type="ECO:0000256" key="3">
    <source>
        <dbReference type="ARBA" id="ARBA00023242"/>
    </source>
</evidence>
<evidence type="ECO:0000256" key="1">
    <source>
        <dbReference type="ARBA" id="ARBA00004123"/>
    </source>
</evidence>
<evidence type="ECO:0000256" key="2">
    <source>
        <dbReference type="ARBA" id="ARBA00008044"/>
    </source>
</evidence>
<evidence type="ECO:0000313" key="6">
    <source>
        <dbReference type="EMBL" id="CAF3687903.1"/>
    </source>
</evidence>
<feature type="non-terminal residue" evidence="5">
    <location>
        <position position="1"/>
    </location>
</feature>
<name>A0A814P929_9BILA</name>
<evidence type="ECO:0000313" key="8">
    <source>
        <dbReference type="Proteomes" id="UP000663829"/>
    </source>
</evidence>
<dbReference type="EMBL" id="CAJOBC010005521">
    <property type="protein sequence ID" value="CAF3866395.1"/>
    <property type="molecule type" value="Genomic_DNA"/>
</dbReference>
<gene>
    <name evidence="5" type="ORF">GPM918_LOCUS18771</name>
    <name evidence="4" type="ORF">OVA965_LOCUS9997</name>
    <name evidence="7" type="ORF">SRO942_LOCUS18768</name>
    <name evidence="6" type="ORF">TMI583_LOCUS9993</name>
</gene>
<dbReference type="EMBL" id="CAJNOQ010005522">
    <property type="protein sequence ID" value="CAF1101530.1"/>
    <property type="molecule type" value="Genomic_DNA"/>
</dbReference>
<dbReference type="AlphaFoldDB" id="A0A814P929"/>
<keyword evidence="3" id="KW-0539">Nucleus</keyword>
<dbReference type="EMBL" id="CAJNOK010003622">
    <property type="protein sequence ID" value="CAF0908479.1"/>
    <property type="molecule type" value="Genomic_DNA"/>
</dbReference>